<keyword evidence="6" id="KW-0539">Nucleus</keyword>
<proteinExistence type="inferred from homology"/>
<accession>A0A4S2LGJ3</accession>
<evidence type="ECO:0000256" key="4">
    <source>
        <dbReference type="ARBA" id="ARBA00022490"/>
    </source>
</evidence>
<comment type="similarity">
    <text evidence="3">Belongs to the CUEDC2 family.</text>
</comment>
<sequence length="284" mass="31233">MIVDKHMLCLQAQGSFPGEKPMKYQSPEHGFWPVPSGWSQSSGNGLLSGANWGNVWKNKGVTRAVQFYISYAPPTTEFNCWYTQTRAAFISSQTDNSATRLGQPGGIRSTSSEIEGTKTLATDDNSICDASLGALVKMFPQVCQKQLKHCLQVADGDLGKAVNLALDRAEQVTTNKAQSSPTDRGQVTSSMSPNLPDSKPNESVSTLSAEERTSMLERYGIVQAERTESLCPVPHAAAEPKSTVRYLDGKVVDTKGKKYIEIKPEYPNMPQPQFLKALRRYKKH</sequence>
<comment type="subcellular location">
    <subcellularLocation>
        <location evidence="2">Cytoplasm</location>
    </subcellularLocation>
    <subcellularLocation>
        <location evidence="1">Nucleus</location>
    </subcellularLocation>
</comment>
<dbReference type="OrthoDB" id="10060331at2759"/>
<protein>
    <recommendedName>
        <fullName evidence="10">CUE domain-containing protein</fullName>
    </recommendedName>
</protein>
<dbReference type="InterPro" id="IPR039805">
    <property type="entry name" value="CUE_CUED2"/>
</dbReference>
<gene>
    <name evidence="8" type="ORF">CRM22_007394</name>
</gene>
<organism evidence="8 9">
    <name type="scientific">Opisthorchis felineus</name>
    <dbReference type="NCBI Taxonomy" id="147828"/>
    <lineage>
        <taxon>Eukaryota</taxon>
        <taxon>Metazoa</taxon>
        <taxon>Spiralia</taxon>
        <taxon>Lophotrochozoa</taxon>
        <taxon>Platyhelminthes</taxon>
        <taxon>Trematoda</taxon>
        <taxon>Digenea</taxon>
        <taxon>Opisthorchiida</taxon>
        <taxon>Opisthorchiata</taxon>
        <taxon>Opisthorchiidae</taxon>
        <taxon>Opisthorchis</taxon>
    </lineage>
</organism>
<dbReference type="GO" id="GO:0005634">
    <property type="term" value="C:nucleus"/>
    <property type="evidence" value="ECO:0007669"/>
    <property type="project" value="UniProtKB-SubCell"/>
</dbReference>
<dbReference type="GO" id="GO:0005737">
    <property type="term" value="C:cytoplasm"/>
    <property type="evidence" value="ECO:0007669"/>
    <property type="project" value="UniProtKB-SubCell"/>
</dbReference>
<dbReference type="Proteomes" id="UP000308267">
    <property type="component" value="Unassembled WGS sequence"/>
</dbReference>
<evidence type="ECO:0000313" key="8">
    <source>
        <dbReference type="EMBL" id="TGZ62530.1"/>
    </source>
</evidence>
<keyword evidence="5" id="KW-0833">Ubl conjugation pathway</keyword>
<evidence type="ECO:0000256" key="1">
    <source>
        <dbReference type="ARBA" id="ARBA00004123"/>
    </source>
</evidence>
<keyword evidence="9" id="KW-1185">Reference proteome</keyword>
<dbReference type="PANTHER" id="PTHR12493">
    <property type="entry name" value="CUE DOMAIN CONTAINING 2"/>
    <property type="match status" value="1"/>
</dbReference>
<evidence type="ECO:0008006" key="10">
    <source>
        <dbReference type="Google" id="ProtNLM"/>
    </source>
</evidence>
<name>A0A4S2LGJ3_OPIFE</name>
<dbReference type="AlphaFoldDB" id="A0A4S2LGJ3"/>
<feature type="region of interest" description="Disordered" evidence="7">
    <location>
        <begin position="171"/>
        <end position="208"/>
    </location>
</feature>
<evidence type="ECO:0000313" key="9">
    <source>
        <dbReference type="Proteomes" id="UP000308267"/>
    </source>
</evidence>
<evidence type="ECO:0000256" key="6">
    <source>
        <dbReference type="ARBA" id="ARBA00023242"/>
    </source>
</evidence>
<dbReference type="EMBL" id="SJOL01007474">
    <property type="protein sequence ID" value="TGZ62530.1"/>
    <property type="molecule type" value="Genomic_DNA"/>
</dbReference>
<dbReference type="STRING" id="147828.A0A4S2LGJ3"/>
<evidence type="ECO:0000256" key="2">
    <source>
        <dbReference type="ARBA" id="ARBA00004496"/>
    </source>
</evidence>
<comment type="caution">
    <text evidence="8">The sequence shown here is derived from an EMBL/GenBank/DDBJ whole genome shotgun (WGS) entry which is preliminary data.</text>
</comment>
<evidence type="ECO:0000256" key="5">
    <source>
        <dbReference type="ARBA" id="ARBA00022786"/>
    </source>
</evidence>
<evidence type="ECO:0000256" key="7">
    <source>
        <dbReference type="SAM" id="MobiDB-lite"/>
    </source>
</evidence>
<reference evidence="8 9" key="1">
    <citation type="journal article" date="2019" name="BMC Genomics">
        <title>New insights from Opisthorchis felineus genome: update on genomics of the epidemiologically important liver flukes.</title>
        <authorList>
            <person name="Ershov N.I."/>
            <person name="Mordvinov V.A."/>
            <person name="Prokhortchouk E.B."/>
            <person name="Pakharukova M.Y."/>
            <person name="Gunbin K.V."/>
            <person name="Ustyantsev K."/>
            <person name="Genaev M.A."/>
            <person name="Blinov A.G."/>
            <person name="Mazur A."/>
            <person name="Boulygina E."/>
            <person name="Tsygankova S."/>
            <person name="Khrameeva E."/>
            <person name="Chekanov N."/>
            <person name="Fan G."/>
            <person name="Xiao A."/>
            <person name="Zhang H."/>
            <person name="Xu X."/>
            <person name="Yang H."/>
            <person name="Solovyev V."/>
            <person name="Lee S.M."/>
            <person name="Liu X."/>
            <person name="Afonnikov D.A."/>
            <person name="Skryabin K.G."/>
        </authorList>
    </citation>
    <scope>NUCLEOTIDE SEQUENCE [LARGE SCALE GENOMIC DNA]</scope>
    <source>
        <strain evidence="8">AK-0245</strain>
        <tissue evidence="8">Whole organism</tissue>
    </source>
</reference>
<dbReference type="PANTHER" id="PTHR12493:SF0">
    <property type="entry name" value="CUE DOMAIN-CONTAINING PROTEIN 2"/>
    <property type="match status" value="1"/>
</dbReference>
<dbReference type="CDD" id="cd14367">
    <property type="entry name" value="CUE_CUED2"/>
    <property type="match status" value="1"/>
</dbReference>
<evidence type="ECO:0000256" key="3">
    <source>
        <dbReference type="ARBA" id="ARBA00006106"/>
    </source>
</evidence>
<keyword evidence="4" id="KW-0963">Cytoplasm</keyword>